<evidence type="ECO:0000313" key="3">
    <source>
        <dbReference type="WBParaSite" id="Gr19_v10_g11439.t1"/>
    </source>
</evidence>
<protein>
    <submittedName>
        <fullName evidence="3">Uncharacterized protein</fullName>
    </submittedName>
</protein>
<dbReference type="AlphaFoldDB" id="A0A914GV06"/>
<name>A0A914GV06_GLORO</name>
<proteinExistence type="predicted"/>
<keyword evidence="2" id="KW-1185">Reference proteome</keyword>
<feature type="region of interest" description="Disordered" evidence="1">
    <location>
        <begin position="20"/>
        <end position="95"/>
    </location>
</feature>
<organism evidence="2 3">
    <name type="scientific">Globodera rostochiensis</name>
    <name type="common">Golden nematode worm</name>
    <name type="synonym">Heterodera rostochiensis</name>
    <dbReference type="NCBI Taxonomy" id="31243"/>
    <lineage>
        <taxon>Eukaryota</taxon>
        <taxon>Metazoa</taxon>
        <taxon>Ecdysozoa</taxon>
        <taxon>Nematoda</taxon>
        <taxon>Chromadorea</taxon>
        <taxon>Rhabditida</taxon>
        <taxon>Tylenchina</taxon>
        <taxon>Tylenchomorpha</taxon>
        <taxon>Tylenchoidea</taxon>
        <taxon>Heteroderidae</taxon>
        <taxon>Heteroderinae</taxon>
        <taxon>Globodera</taxon>
    </lineage>
</organism>
<feature type="compositionally biased region" description="Basic and acidic residues" evidence="1">
    <location>
        <begin position="20"/>
        <end position="30"/>
    </location>
</feature>
<evidence type="ECO:0000313" key="2">
    <source>
        <dbReference type="Proteomes" id="UP000887572"/>
    </source>
</evidence>
<dbReference type="Proteomes" id="UP000887572">
    <property type="component" value="Unplaced"/>
</dbReference>
<sequence>MSTNGGRWAITFCWMGEESMPKKEERKMTGRDGMSCPFKDRQGCPSRTGRDGMSCPFQGPAGMPFKDRQGCPSRTGRDALQGPAGMPFKDRQGWDELPFKDRHGWDELPFKDRHGWDELPSSFIQKDKQSEILKTG</sequence>
<evidence type="ECO:0000256" key="1">
    <source>
        <dbReference type="SAM" id="MobiDB-lite"/>
    </source>
</evidence>
<dbReference type="WBParaSite" id="Gr19_v10_g11439.t1">
    <property type="protein sequence ID" value="Gr19_v10_g11439.t1"/>
    <property type="gene ID" value="Gr19_v10_g11439"/>
</dbReference>
<accession>A0A914GV06</accession>
<reference evidence="3" key="1">
    <citation type="submission" date="2022-11" db="UniProtKB">
        <authorList>
            <consortium name="WormBaseParasite"/>
        </authorList>
    </citation>
    <scope>IDENTIFICATION</scope>
</reference>